<organism evidence="2 3">
    <name type="scientific">Propionibacterium ruminifibrarum</name>
    <dbReference type="NCBI Taxonomy" id="1962131"/>
    <lineage>
        <taxon>Bacteria</taxon>
        <taxon>Bacillati</taxon>
        <taxon>Actinomycetota</taxon>
        <taxon>Actinomycetes</taxon>
        <taxon>Propionibacteriales</taxon>
        <taxon>Propionibacteriaceae</taxon>
        <taxon>Propionibacterium</taxon>
    </lineage>
</organism>
<dbReference type="PANTHER" id="PTHR30296">
    <property type="entry name" value="UNCHARACTERIZED PROTEIN YKGE"/>
    <property type="match status" value="1"/>
</dbReference>
<gene>
    <name evidence="2" type="ORF">PROPJV5_2451</name>
</gene>
<dbReference type="PANTHER" id="PTHR30296:SF0">
    <property type="entry name" value="LACTATE UTILIZATION PROTEIN A"/>
    <property type="match status" value="1"/>
</dbReference>
<dbReference type="AlphaFoldDB" id="A0A375I6I1"/>
<name>A0A375I6I1_9ACTN</name>
<dbReference type="RefSeq" id="WP_119716548.1">
    <property type="nucleotide sequence ID" value="NZ_OMOH01000014.1"/>
</dbReference>
<dbReference type="Proteomes" id="UP000265962">
    <property type="component" value="Unassembled WGS sequence"/>
</dbReference>
<dbReference type="InterPro" id="IPR004017">
    <property type="entry name" value="Cys_rich_dom"/>
</dbReference>
<accession>A0A375I6I1</accession>
<dbReference type="EMBL" id="OMOH01000014">
    <property type="protein sequence ID" value="SPF69468.1"/>
    <property type="molecule type" value="Genomic_DNA"/>
</dbReference>
<keyword evidence="3" id="KW-1185">Reference proteome</keyword>
<sequence length="264" mass="28443">MTTTTSPGTRAGTSGLPGAGLDVAVFITCINDVLFPQTGIAMTKLLERLGCRVHFPKEQTCCAQLTTNTGYFKESMGMVESYVKAYSDYDYVVAPSGSCIAAVRDQHPMLAEHAGDKGLMRDVEHTSKISLDISEFLVDVLGVTDVGAYFPHLVTIHPSCHGMRLLKLGDRPFKLLENVKGMTTVDLPAAEQCCGFGGTFSVKNPDMSSTMTADKARHIRETGAEYVVGWDNSCLLSIGGVLSRQNAGVKAIHMVEILANTEED</sequence>
<evidence type="ECO:0000259" key="1">
    <source>
        <dbReference type="Pfam" id="PF02754"/>
    </source>
</evidence>
<evidence type="ECO:0000313" key="2">
    <source>
        <dbReference type="EMBL" id="SPF69468.1"/>
    </source>
</evidence>
<dbReference type="GO" id="GO:0016491">
    <property type="term" value="F:oxidoreductase activity"/>
    <property type="evidence" value="ECO:0007669"/>
    <property type="project" value="UniProtKB-ARBA"/>
</dbReference>
<evidence type="ECO:0000313" key="3">
    <source>
        <dbReference type="Proteomes" id="UP000265962"/>
    </source>
</evidence>
<protein>
    <submittedName>
        <fullName evidence="2">Cysteine-rich domain</fullName>
    </submittedName>
</protein>
<dbReference type="OrthoDB" id="9770306at2"/>
<dbReference type="GO" id="GO:0005829">
    <property type="term" value="C:cytosol"/>
    <property type="evidence" value="ECO:0007669"/>
    <property type="project" value="TreeGrafter"/>
</dbReference>
<reference evidence="3" key="1">
    <citation type="submission" date="2018-02" db="EMBL/GenBank/DDBJ databases">
        <authorList>
            <person name="Hornung B."/>
        </authorList>
    </citation>
    <scope>NUCLEOTIDE SEQUENCE [LARGE SCALE GENOMIC DNA]</scope>
</reference>
<feature type="domain" description="Cysteine-rich" evidence="1">
    <location>
        <begin position="154"/>
        <end position="238"/>
    </location>
</feature>
<proteinExistence type="predicted"/>
<dbReference type="Pfam" id="PF02754">
    <property type="entry name" value="CCG"/>
    <property type="match status" value="2"/>
</dbReference>
<feature type="domain" description="Cysteine-rich" evidence="1">
    <location>
        <begin position="23"/>
        <end position="102"/>
    </location>
</feature>